<keyword evidence="1" id="KW-0472">Membrane</keyword>
<dbReference type="AlphaFoldDB" id="A0A518DTB7"/>
<gene>
    <name evidence="2" type="ORF">Pla8534_28750</name>
</gene>
<evidence type="ECO:0000256" key="1">
    <source>
        <dbReference type="SAM" id="Phobius"/>
    </source>
</evidence>
<proteinExistence type="predicted"/>
<dbReference type="RefSeq" id="WP_145053845.1">
    <property type="nucleotide sequence ID" value="NZ_CP036433.1"/>
</dbReference>
<feature type="transmembrane region" description="Helical" evidence="1">
    <location>
        <begin position="30"/>
        <end position="49"/>
    </location>
</feature>
<reference evidence="2 3" key="1">
    <citation type="submission" date="2019-02" db="EMBL/GenBank/DDBJ databases">
        <title>Deep-cultivation of Planctomycetes and their phenomic and genomic characterization uncovers novel biology.</title>
        <authorList>
            <person name="Wiegand S."/>
            <person name="Jogler M."/>
            <person name="Boedeker C."/>
            <person name="Pinto D."/>
            <person name="Vollmers J."/>
            <person name="Rivas-Marin E."/>
            <person name="Kohn T."/>
            <person name="Peeters S.H."/>
            <person name="Heuer A."/>
            <person name="Rast P."/>
            <person name="Oberbeckmann S."/>
            <person name="Bunk B."/>
            <person name="Jeske O."/>
            <person name="Meyerdierks A."/>
            <person name="Storesund J.E."/>
            <person name="Kallscheuer N."/>
            <person name="Luecker S."/>
            <person name="Lage O.M."/>
            <person name="Pohl T."/>
            <person name="Merkel B.J."/>
            <person name="Hornburger P."/>
            <person name="Mueller R.-W."/>
            <person name="Bruemmer F."/>
            <person name="Labrenz M."/>
            <person name="Spormann A.M."/>
            <person name="Op den Camp H."/>
            <person name="Overmann J."/>
            <person name="Amann R."/>
            <person name="Jetten M.S.M."/>
            <person name="Mascher T."/>
            <person name="Medema M.H."/>
            <person name="Devos D.P."/>
            <person name="Kaster A.-K."/>
            <person name="Ovreas L."/>
            <person name="Rohde M."/>
            <person name="Galperin M.Y."/>
            <person name="Jogler C."/>
        </authorList>
    </citation>
    <scope>NUCLEOTIDE SEQUENCE [LARGE SCALE GENOMIC DNA]</scope>
    <source>
        <strain evidence="2 3">Pla85_3_4</strain>
    </source>
</reference>
<protein>
    <recommendedName>
        <fullName evidence="4">SPW repeat protein</fullName>
    </recommendedName>
</protein>
<feature type="transmembrane region" description="Helical" evidence="1">
    <location>
        <begin position="6"/>
        <end position="23"/>
    </location>
</feature>
<feature type="transmembrane region" description="Helical" evidence="1">
    <location>
        <begin position="85"/>
        <end position="103"/>
    </location>
</feature>
<keyword evidence="1" id="KW-1133">Transmembrane helix</keyword>
<dbReference type="EMBL" id="CP036433">
    <property type="protein sequence ID" value="QDU95063.1"/>
    <property type="molecule type" value="Genomic_DNA"/>
</dbReference>
<dbReference type="OrthoDB" id="272406at2"/>
<keyword evidence="3" id="KW-1185">Reference proteome</keyword>
<keyword evidence="1" id="KW-0812">Transmembrane</keyword>
<accession>A0A518DTB7</accession>
<feature type="transmembrane region" description="Helical" evidence="1">
    <location>
        <begin position="55"/>
        <end position="73"/>
    </location>
</feature>
<dbReference type="Proteomes" id="UP000317648">
    <property type="component" value="Chromosome"/>
</dbReference>
<dbReference type="KEGG" id="lcre:Pla8534_28750"/>
<evidence type="ECO:0000313" key="2">
    <source>
        <dbReference type="EMBL" id="QDU95063.1"/>
    </source>
</evidence>
<name>A0A518DTB7_9BACT</name>
<evidence type="ECO:0008006" key="4">
    <source>
        <dbReference type="Google" id="ProtNLM"/>
    </source>
</evidence>
<evidence type="ECO:0000313" key="3">
    <source>
        <dbReference type="Proteomes" id="UP000317648"/>
    </source>
</evidence>
<sequence length="112" mass="12173">MWGRVIEINTAVWLAMSPYIFAAQGRPGAVLFDTTAALVVGVLAGLSYWRTTRHAHLLLVVLAPAIAIYGRLAEASPSPWNQNHIVVGLFLLMIAVIPNEASLPPEAWREAT</sequence>
<organism evidence="2 3">
    <name type="scientific">Lignipirellula cremea</name>
    <dbReference type="NCBI Taxonomy" id="2528010"/>
    <lineage>
        <taxon>Bacteria</taxon>
        <taxon>Pseudomonadati</taxon>
        <taxon>Planctomycetota</taxon>
        <taxon>Planctomycetia</taxon>
        <taxon>Pirellulales</taxon>
        <taxon>Pirellulaceae</taxon>
        <taxon>Lignipirellula</taxon>
    </lineage>
</organism>